<organism evidence="1">
    <name type="scientific">termite gut metagenome</name>
    <dbReference type="NCBI Taxonomy" id="433724"/>
    <lineage>
        <taxon>unclassified sequences</taxon>
        <taxon>metagenomes</taxon>
        <taxon>organismal metagenomes</taxon>
    </lineage>
</organism>
<name>A0A5J4Q8T8_9ZZZZ</name>
<accession>A0A5J4Q8T8</accession>
<reference evidence="1" key="1">
    <citation type="submission" date="2019-03" db="EMBL/GenBank/DDBJ databases">
        <title>Single cell metagenomics reveals metabolic interactions within the superorganism composed of flagellate Streblomastix strix and complex community of Bacteroidetes bacteria on its surface.</title>
        <authorList>
            <person name="Treitli S.C."/>
            <person name="Kolisko M."/>
            <person name="Husnik F."/>
            <person name="Keeling P."/>
            <person name="Hampl V."/>
        </authorList>
    </citation>
    <scope>NUCLEOTIDE SEQUENCE</scope>
    <source>
        <strain evidence="1">STM</strain>
    </source>
</reference>
<evidence type="ECO:0008006" key="2">
    <source>
        <dbReference type="Google" id="ProtNLM"/>
    </source>
</evidence>
<dbReference type="AlphaFoldDB" id="A0A5J4Q8T8"/>
<evidence type="ECO:0000313" key="1">
    <source>
        <dbReference type="EMBL" id="KAA6317862.1"/>
    </source>
</evidence>
<comment type="caution">
    <text evidence="1">The sequence shown here is derived from an EMBL/GenBank/DDBJ whole genome shotgun (WGS) entry which is preliminary data.</text>
</comment>
<dbReference type="EMBL" id="SNRY01004382">
    <property type="protein sequence ID" value="KAA6317862.1"/>
    <property type="molecule type" value="Genomic_DNA"/>
</dbReference>
<sequence length="478" mass="55881">MSLEAKSKELKNLVSAYPTDWFLGNLCQLMSLIANGTARDQLGKLSSPLRQLYFLAGLHITSSPQEVKTQYTEEEWDKFIEVLNDIENEYSKLFFPESDEKIDKEWEKVRSVAMPSFLSYFNQGPLNYEEQTINWIKDLFSQLDSTIQKETGLTTNDFLAFYDNLDSLIQRNFESHSLGTVPLRKDWDKYTNLKMAIPEEVPEEIRNIGKKKEALYISVADHGIMNRFYADELVSDNLTIDQVNKILSLLSCKREETDYLYYTSTKPGNPLYEKPIISMDNGMYQVFEIKQVIYATENLLESICSKEEKAKTAYINKKGKLLETKIVELFKIFLKDCEVYAGYYVDGCEQDILILWKEYAFIIEAKGYKLREPLRDPDKAFVRIKDDFKDCIEYAYTQTRRVEEKFVNQEPLKICDKDGNLIKEIDTKKYENNDFSIIVNLKSFGQIQNDLSTLLKVDKEYSSYPWTVKLDDLETFLW</sequence>
<proteinExistence type="predicted"/>
<gene>
    <name evidence="1" type="ORF">EZS27_032052</name>
</gene>
<protein>
    <recommendedName>
        <fullName evidence="2">NERD domain-containing protein</fullName>
    </recommendedName>
</protein>